<dbReference type="InterPro" id="IPR008928">
    <property type="entry name" value="6-hairpin_glycosidase_sf"/>
</dbReference>
<protein>
    <submittedName>
        <fullName evidence="5">Mannose-1-phosphate guanylyltransferase/mannose-6-phosphate isomerase</fullName>
    </submittedName>
</protein>
<evidence type="ECO:0000259" key="3">
    <source>
        <dbReference type="Pfam" id="PF00483"/>
    </source>
</evidence>
<evidence type="ECO:0000256" key="2">
    <source>
        <dbReference type="ARBA" id="ARBA00023235"/>
    </source>
</evidence>
<gene>
    <name evidence="5" type="ORF">ABID41_003744</name>
</gene>
<dbReference type="InterPro" id="IPR029044">
    <property type="entry name" value="Nucleotide-diphossugar_trans"/>
</dbReference>
<dbReference type="SUPFAM" id="SSF48208">
    <property type="entry name" value="Six-hairpin glycosidases"/>
    <property type="match status" value="1"/>
</dbReference>
<dbReference type="GO" id="GO:0016779">
    <property type="term" value="F:nucleotidyltransferase activity"/>
    <property type="evidence" value="ECO:0007669"/>
    <property type="project" value="UniProtKB-KW"/>
</dbReference>
<evidence type="ECO:0000259" key="4">
    <source>
        <dbReference type="Pfam" id="PF22640"/>
    </source>
</evidence>
<dbReference type="Pfam" id="PF22640">
    <property type="entry name" value="ManC_GMP_beta-helix"/>
    <property type="match status" value="1"/>
</dbReference>
<feature type="domain" description="MannoseP isomerase/GMP-like beta-helix" evidence="4">
    <location>
        <begin position="292"/>
        <end position="346"/>
    </location>
</feature>
<proteinExistence type="inferred from homology"/>
<dbReference type="Gene3D" id="3.90.550.10">
    <property type="entry name" value="Spore Coat Polysaccharide Biosynthesis Protein SpsA, Chain A"/>
    <property type="match status" value="1"/>
</dbReference>
<dbReference type="InterPro" id="IPR051161">
    <property type="entry name" value="Mannose-6P_isomerase_type2"/>
</dbReference>
<comment type="similarity">
    <text evidence="1">Belongs to the N-acylglucosamine 2-epimerase family.</text>
</comment>
<name>A0ABV2EPM1_9CAUL</name>
<keyword evidence="2 5" id="KW-0413">Isomerase</keyword>
<dbReference type="PANTHER" id="PTHR46390:SF1">
    <property type="entry name" value="MANNOSE-1-PHOSPHATE GUANYLYLTRANSFERASE"/>
    <property type="match status" value="1"/>
</dbReference>
<reference evidence="5 6" key="1">
    <citation type="submission" date="2024-06" db="EMBL/GenBank/DDBJ databases">
        <title>Genomic Encyclopedia of Type Strains, Phase IV (KMG-IV): sequencing the most valuable type-strain genomes for metagenomic binning, comparative biology and taxonomic classification.</title>
        <authorList>
            <person name="Goeker M."/>
        </authorList>
    </citation>
    <scope>NUCLEOTIDE SEQUENCE [LARGE SCALE GENOMIC DNA]</scope>
    <source>
        <strain evidence="5 6">DSM 17809</strain>
    </source>
</reference>
<dbReference type="RefSeq" id="WP_354298473.1">
    <property type="nucleotide sequence ID" value="NZ_JBEPLU010000004.1"/>
</dbReference>
<dbReference type="InterPro" id="IPR005835">
    <property type="entry name" value="NTP_transferase_dom"/>
</dbReference>
<dbReference type="InterPro" id="IPR049577">
    <property type="entry name" value="GMPP_N"/>
</dbReference>
<feature type="domain" description="Nucleotidyl transferase" evidence="3">
    <location>
        <begin position="5"/>
        <end position="283"/>
    </location>
</feature>
<evidence type="ECO:0000313" key="6">
    <source>
        <dbReference type="Proteomes" id="UP001549110"/>
    </source>
</evidence>
<keyword evidence="5" id="KW-0548">Nucleotidyltransferase</keyword>
<dbReference type="Gene3D" id="1.50.10.10">
    <property type="match status" value="1"/>
</dbReference>
<dbReference type="SUPFAM" id="SSF53448">
    <property type="entry name" value="Nucleotide-diphospho-sugar transferases"/>
    <property type="match status" value="1"/>
</dbReference>
<dbReference type="EMBL" id="JBEPLU010000004">
    <property type="protein sequence ID" value="MET3528602.1"/>
    <property type="molecule type" value="Genomic_DNA"/>
</dbReference>
<comment type="caution">
    <text evidence="5">The sequence shown here is derived from an EMBL/GenBank/DDBJ whole genome shotgun (WGS) entry which is preliminary data.</text>
</comment>
<evidence type="ECO:0000256" key="1">
    <source>
        <dbReference type="ARBA" id="ARBA00008558"/>
    </source>
</evidence>
<dbReference type="InterPro" id="IPR012341">
    <property type="entry name" value="6hp_glycosidase-like_sf"/>
</dbReference>
<dbReference type="Proteomes" id="UP001549110">
    <property type="component" value="Unassembled WGS sequence"/>
</dbReference>
<keyword evidence="5" id="KW-0808">Transferase</keyword>
<sequence>MAIVPVIMCGGGGTRLWPSSRPGRPKQFLRLLGERSLFQETIQRLAGVPGLLDPVIVAGVGHEAQIVEQLGEIGQTAQLVLEPTPRDSGPAVAAAVLHVAAAHPEAVAVVLASDHHIPDVEAFRTAIFEAVAVARHGRVVVLGVRPDAPSSAYGYIEPGDLLAPASRGRQVRSFVEKPDAPTARRYVGEGRLWNSGNFVAPVGLIAEEFQAYCPQVIEPVAAALAEADWNGVVRRLSPSFAEAAKISFDYAVMEKTDRAAVLPVDFVWSDLGAWDAVWAAGERTPDANSVSGSAVLIDTAGAVVRAAQGMMVSTVGVKNVAVIVERDAVLVCALDSAQSVKSVVEQINERSWAPPQPQRVMVARELADLSRRLDDWLDVSALPLWWSLGADHRRGGFHERLSLNGRPVESPRRARVQMRQAHVYATAGALGWSGPWRQAMEHGIDYFERRYRRADGQFRTLVGASGDVIDDTAMLYDQAFALLGWASAAIGSEAPLEAHAVELLRQMRHARRCAAGGFYEAGEHANLSNPHMHLFEAALAWLSIGRSDCWQDLASEIATLALERFIDPSRGYLREHFDADWRPARGDLGRIVEPGHQFEWSWLLARWFRLSGDKRALEAAKLLFQHGCVGVDAARGVAVDALDDDLKVRSPQARLWPQTERLKAALLLGEIDPAGGETYELCAQSAARSMLAFLDTPVLGVWRDKLGPDGAWKDEPAPASSLYHIAGAIWEFRRVLHARPRPQPARLAPAFSSTGALGGAEQGSYFAGSA</sequence>
<dbReference type="GO" id="GO:0016853">
    <property type="term" value="F:isomerase activity"/>
    <property type="evidence" value="ECO:0007669"/>
    <property type="project" value="UniProtKB-KW"/>
</dbReference>
<accession>A0ABV2EPM1</accession>
<organism evidence="5 6">
    <name type="scientific">Phenylobacterium koreense</name>
    <dbReference type="NCBI Taxonomy" id="266125"/>
    <lineage>
        <taxon>Bacteria</taxon>
        <taxon>Pseudomonadati</taxon>
        <taxon>Pseudomonadota</taxon>
        <taxon>Alphaproteobacteria</taxon>
        <taxon>Caulobacterales</taxon>
        <taxon>Caulobacteraceae</taxon>
        <taxon>Phenylobacterium</taxon>
    </lineage>
</organism>
<dbReference type="Pfam" id="PF07221">
    <property type="entry name" value="GlcNAc_2-epim"/>
    <property type="match status" value="1"/>
</dbReference>
<dbReference type="InterPro" id="IPR010819">
    <property type="entry name" value="AGE/CE"/>
</dbReference>
<dbReference type="SUPFAM" id="SSF159283">
    <property type="entry name" value="Guanosine diphospho-D-mannose pyrophosphorylase/mannose-6-phosphate isomerase linker domain"/>
    <property type="match status" value="1"/>
</dbReference>
<keyword evidence="6" id="KW-1185">Reference proteome</keyword>
<dbReference type="Pfam" id="PF00483">
    <property type="entry name" value="NTP_transferase"/>
    <property type="match status" value="1"/>
</dbReference>
<dbReference type="PANTHER" id="PTHR46390">
    <property type="entry name" value="MANNOSE-1-PHOSPHATE GUANYLYLTRANSFERASE"/>
    <property type="match status" value="1"/>
</dbReference>
<dbReference type="InterPro" id="IPR054566">
    <property type="entry name" value="ManC/GMP-like_b-helix"/>
</dbReference>
<evidence type="ECO:0000313" key="5">
    <source>
        <dbReference type="EMBL" id="MET3528602.1"/>
    </source>
</evidence>
<dbReference type="CDD" id="cd02509">
    <property type="entry name" value="GDP-M1P_Guanylyltransferase"/>
    <property type="match status" value="1"/>
</dbReference>